<reference evidence="7 8" key="1">
    <citation type="submission" date="2014-07" db="EMBL/GenBank/DDBJ databases">
        <title>Unique and conserved regions in Vibrio harveyi and related species in comparison with the shrimp pathogen Vibrio harveyi CAIM 1792.</title>
        <authorList>
            <person name="Espinoza-Valles I."/>
            <person name="Vora G."/>
            <person name="Leekitcharoenphon P."/>
            <person name="Ussery D."/>
            <person name="Hoj L."/>
            <person name="Gomez-Gil B."/>
        </authorList>
    </citation>
    <scope>NUCLEOTIDE SEQUENCE [LARGE SCALE GENOMIC DNA]</scope>
    <source>
        <strain evidence="8">CAIM 1854 / LMG 25443</strain>
    </source>
</reference>
<dbReference type="EMBL" id="JPRD01000057">
    <property type="protein sequence ID" value="KIF49117.1"/>
    <property type="molecule type" value="Genomic_DNA"/>
</dbReference>
<evidence type="ECO:0000256" key="4">
    <source>
        <dbReference type="ARBA" id="ARBA00022496"/>
    </source>
</evidence>
<dbReference type="Pfam" id="PF01497">
    <property type="entry name" value="Peripla_BP_2"/>
    <property type="match status" value="1"/>
</dbReference>
<keyword evidence="5" id="KW-0732">Signal</keyword>
<dbReference type="RefSeq" id="WP_020195672.1">
    <property type="nucleotide sequence ID" value="NZ_BAOH01000026.1"/>
</dbReference>
<comment type="similarity">
    <text evidence="2">Belongs to the bacterial solute-binding protein 8 family.</text>
</comment>
<comment type="caution">
    <text evidence="7">The sequence shown here is derived from an EMBL/GenBank/DDBJ whole genome shotgun (WGS) entry which is preliminary data.</text>
</comment>
<keyword evidence="4" id="KW-0410">Iron transport</keyword>
<dbReference type="GO" id="GO:1901678">
    <property type="term" value="P:iron coordination entity transport"/>
    <property type="evidence" value="ECO:0007669"/>
    <property type="project" value="UniProtKB-ARBA"/>
</dbReference>
<dbReference type="PANTHER" id="PTHR30532:SF1">
    <property type="entry name" value="IRON(3+)-HYDROXAMATE-BINDING PROTEIN FHUD"/>
    <property type="match status" value="1"/>
</dbReference>
<keyword evidence="4" id="KW-0406">Ion transport</keyword>
<proteinExistence type="inferred from homology"/>
<dbReference type="SUPFAM" id="SSF53807">
    <property type="entry name" value="Helical backbone' metal receptor"/>
    <property type="match status" value="1"/>
</dbReference>
<name>A0A0C1VXZ0_9VIBR</name>
<accession>A0A0C1VXZ0</accession>
<dbReference type="PATRIC" id="fig|1229493.5.peg.4814"/>
<keyword evidence="3" id="KW-0813">Transport</keyword>
<dbReference type="InterPro" id="IPR002491">
    <property type="entry name" value="ABC_transptr_periplasmic_BD"/>
</dbReference>
<keyword evidence="4" id="KW-0408">Iron</keyword>
<evidence type="ECO:0000256" key="3">
    <source>
        <dbReference type="ARBA" id="ARBA00022448"/>
    </source>
</evidence>
<dbReference type="Proteomes" id="UP000031586">
    <property type="component" value="Unassembled WGS sequence"/>
</dbReference>
<dbReference type="AlphaFoldDB" id="A0A0C1VXZ0"/>
<dbReference type="GO" id="GO:0030288">
    <property type="term" value="C:outer membrane-bounded periplasmic space"/>
    <property type="evidence" value="ECO:0007669"/>
    <property type="project" value="TreeGrafter"/>
</dbReference>
<evidence type="ECO:0000259" key="6">
    <source>
        <dbReference type="PROSITE" id="PS50983"/>
    </source>
</evidence>
<dbReference type="PANTHER" id="PTHR30532">
    <property type="entry name" value="IRON III DICITRATE-BINDING PERIPLASMIC PROTEIN"/>
    <property type="match status" value="1"/>
</dbReference>
<evidence type="ECO:0000313" key="8">
    <source>
        <dbReference type="Proteomes" id="UP000031586"/>
    </source>
</evidence>
<feature type="domain" description="Fe/B12 periplasmic-binding" evidence="6">
    <location>
        <begin position="49"/>
        <end position="301"/>
    </location>
</feature>
<dbReference type="InterPro" id="IPR051313">
    <property type="entry name" value="Bact_iron-sidero_bind"/>
</dbReference>
<evidence type="ECO:0000256" key="2">
    <source>
        <dbReference type="ARBA" id="ARBA00008814"/>
    </source>
</evidence>
<gene>
    <name evidence="7" type="ORF">H735_26185</name>
</gene>
<sequence>MSNFTAVVIISIISQMLSIQLAYASGLNASVVDDLDHTISTSDVTHFPRVASVSTFGAELVIAMGEKPVGVSDYPGGFPPYLSALNDVPSLGNRSRTSFEALYDVKPDLVVGLGRMLEPYYQRFVEIAPPLGFDLITLEDSFSAVERASMAMGREEQGKSLNMCFQTFLDEMQSKLGNRQFSGLFLTSAGVTPRAYYSHFMSVALMEKLNIRSANGDSPYATKTPFSGQVGLEWLVKLDPDVIFMYQNAEPQFTESKIWQSLKAVKNNRVYLVDMTWREPEGPLSRIWVAMDIAHKVYPDLFPAPSVERVCEVINGSCS</sequence>
<dbReference type="PROSITE" id="PS50983">
    <property type="entry name" value="FE_B12_PBP"/>
    <property type="match status" value="1"/>
</dbReference>
<evidence type="ECO:0000313" key="7">
    <source>
        <dbReference type="EMBL" id="KIF49117.1"/>
    </source>
</evidence>
<evidence type="ECO:0000256" key="1">
    <source>
        <dbReference type="ARBA" id="ARBA00004196"/>
    </source>
</evidence>
<organism evidence="7 8">
    <name type="scientific">Vibrio owensii CAIM 1854 = LMG 25443</name>
    <dbReference type="NCBI Taxonomy" id="1229493"/>
    <lineage>
        <taxon>Bacteria</taxon>
        <taxon>Pseudomonadati</taxon>
        <taxon>Pseudomonadota</taxon>
        <taxon>Gammaproteobacteria</taxon>
        <taxon>Vibrionales</taxon>
        <taxon>Vibrionaceae</taxon>
        <taxon>Vibrio</taxon>
    </lineage>
</organism>
<evidence type="ECO:0000256" key="5">
    <source>
        <dbReference type="ARBA" id="ARBA00022729"/>
    </source>
</evidence>
<dbReference type="Gene3D" id="3.40.50.1980">
    <property type="entry name" value="Nitrogenase molybdenum iron protein domain"/>
    <property type="match status" value="2"/>
</dbReference>
<protein>
    <submittedName>
        <fullName evidence="7">ABC transporter substrate-binding protein</fullName>
    </submittedName>
</protein>
<comment type="subcellular location">
    <subcellularLocation>
        <location evidence="1">Cell envelope</location>
    </subcellularLocation>
</comment>